<feature type="domain" description="Major facilitator superfamily (MFS) profile" evidence="7">
    <location>
        <begin position="1"/>
        <end position="403"/>
    </location>
</feature>
<feature type="transmembrane region" description="Helical" evidence="6">
    <location>
        <begin position="39"/>
        <end position="60"/>
    </location>
</feature>
<dbReference type="Pfam" id="PF07690">
    <property type="entry name" value="MFS_1"/>
    <property type="match status" value="1"/>
</dbReference>
<evidence type="ECO:0000256" key="3">
    <source>
        <dbReference type="ARBA" id="ARBA00022692"/>
    </source>
</evidence>
<evidence type="ECO:0000256" key="1">
    <source>
        <dbReference type="ARBA" id="ARBA00004651"/>
    </source>
</evidence>
<dbReference type="InterPro" id="IPR036259">
    <property type="entry name" value="MFS_trans_sf"/>
</dbReference>
<dbReference type="SUPFAM" id="SSF103473">
    <property type="entry name" value="MFS general substrate transporter"/>
    <property type="match status" value="1"/>
</dbReference>
<keyword evidence="3 6" id="KW-0812">Transmembrane</keyword>
<evidence type="ECO:0000256" key="5">
    <source>
        <dbReference type="ARBA" id="ARBA00023136"/>
    </source>
</evidence>
<organism evidence="8 9">
    <name type="scientific">Ammonicoccus fulvus</name>
    <dbReference type="NCBI Taxonomy" id="3138240"/>
    <lineage>
        <taxon>Bacteria</taxon>
        <taxon>Bacillati</taxon>
        <taxon>Actinomycetota</taxon>
        <taxon>Actinomycetes</taxon>
        <taxon>Propionibacteriales</taxon>
        <taxon>Propionibacteriaceae</taxon>
        <taxon>Ammonicoccus</taxon>
    </lineage>
</organism>
<feature type="transmembrane region" description="Helical" evidence="6">
    <location>
        <begin position="379"/>
        <end position="398"/>
    </location>
</feature>
<proteinExistence type="predicted"/>
<dbReference type="CDD" id="cd06174">
    <property type="entry name" value="MFS"/>
    <property type="match status" value="1"/>
</dbReference>
<dbReference type="RefSeq" id="WP_425309990.1">
    <property type="nucleotide sequence ID" value="NZ_CP154795.1"/>
</dbReference>
<dbReference type="PANTHER" id="PTHR43124:SF3">
    <property type="entry name" value="CHLORAMPHENICOL EFFLUX PUMP RV0191"/>
    <property type="match status" value="1"/>
</dbReference>
<gene>
    <name evidence="8" type="ORF">AADG42_14885</name>
</gene>
<evidence type="ECO:0000256" key="2">
    <source>
        <dbReference type="ARBA" id="ARBA00022475"/>
    </source>
</evidence>
<keyword evidence="4 6" id="KW-1133">Transmembrane helix</keyword>
<accession>A0ABZ3FR33</accession>
<feature type="transmembrane region" description="Helical" evidence="6">
    <location>
        <begin position="337"/>
        <end position="359"/>
    </location>
</feature>
<keyword evidence="5 6" id="KW-0472">Membrane</keyword>
<protein>
    <submittedName>
        <fullName evidence="8">MFS transporter</fullName>
    </submittedName>
</protein>
<dbReference type="InterPro" id="IPR020846">
    <property type="entry name" value="MFS_dom"/>
</dbReference>
<dbReference type="PROSITE" id="PS50850">
    <property type="entry name" value="MFS"/>
    <property type="match status" value="1"/>
</dbReference>
<comment type="subcellular location">
    <subcellularLocation>
        <location evidence="1">Cell membrane</location>
        <topology evidence="1">Multi-pass membrane protein</topology>
    </subcellularLocation>
</comment>
<evidence type="ECO:0000256" key="4">
    <source>
        <dbReference type="ARBA" id="ARBA00022989"/>
    </source>
</evidence>
<feature type="transmembrane region" description="Helical" evidence="6">
    <location>
        <begin position="304"/>
        <end position="325"/>
    </location>
</feature>
<feature type="transmembrane region" description="Helical" evidence="6">
    <location>
        <begin position="246"/>
        <end position="267"/>
    </location>
</feature>
<feature type="transmembrane region" description="Helical" evidence="6">
    <location>
        <begin position="158"/>
        <end position="180"/>
    </location>
</feature>
<dbReference type="InterPro" id="IPR011701">
    <property type="entry name" value="MFS"/>
</dbReference>
<keyword evidence="9" id="KW-1185">Reference proteome</keyword>
<keyword evidence="2" id="KW-1003">Cell membrane</keyword>
<reference evidence="8 9" key="1">
    <citation type="submission" date="2024-04" db="EMBL/GenBank/DDBJ databases">
        <title>Isolation of an actinomycete strain from pig manure.</title>
        <authorList>
            <person name="Gong T."/>
            <person name="Yu Z."/>
            <person name="An M."/>
            <person name="Wei C."/>
            <person name="Yang W."/>
            <person name="Liu L."/>
        </authorList>
    </citation>
    <scope>NUCLEOTIDE SEQUENCE [LARGE SCALE GENOMIC DNA]</scope>
    <source>
        <strain evidence="8 9">ZF39</strain>
    </source>
</reference>
<dbReference type="Proteomes" id="UP001442841">
    <property type="component" value="Chromosome"/>
</dbReference>
<feature type="transmembrane region" description="Helical" evidence="6">
    <location>
        <begin position="279"/>
        <end position="298"/>
    </location>
</feature>
<evidence type="ECO:0000313" key="9">
    <source>
        <dbReference type="Proteomes" id="UP001442841"/>
    </source>
</evidence>
<evidence type="ECO:0000256" key="6">
    <source>
        <dbReference type="SAM" id="Phobius"/>
    </source>
</evidence>
<dbReference type="PANTHER" id="PTHR43124">
    <property type="entry name" value="PURINE EFFLUX PUMP PBUE"/>
    <property type="match status" value="1"/>
</dbReference>
<feature type="transmembrane region" description="Helical" evidence="6">
    <location>
        <begin position="72"/>
        <end position="89"/>
    </location>
</feature>
<feature type="transmembrane region" description="Helical" evidence="6">
    <location>
        <begin position="215"/>
        <end position="234"/>
    </location>
</feature>
<name>A0ABZ3FR33_9ACTN</name>
<dbReference type="Gene3D" id="1.20.1250.20">
    <property type="entry name" value="MFS general substrate transporter like domains"/>
    <property type="match status" value="1"/>
</dbReference>
<sequence>MRSWLILGMGIAVYAAAITHRTSLGVAAPQAAEQFGTTASVIALFVVLQVGVYAFMQVPAGVLVDRFGSRRMLTAGAALMAIGQLLLAMSDSVPLAVVARMITGAADAACFISALRLIPAWFPAKRIPLLTQVTGSVGQLGQVISAVPFVWVLHNFGWSRAFLTLAIGGLVIAAAAFLLIRDSPKGHVRRDTQIAERFFSQLVQVVREPGTRLGMFEHALSCFGALSFGLMWGFPYLLEGEGLSPAAAGALFTVMVIGSIIAAPIIGQLTRRHPMRRSTLAMLVSLAGIVPWLVIFAWPGPAPMWLLVVLVLGLSVAGPGSGIGLDHGRTFNPPQRMGTASGLVVMTGFTFVLIAVLFIGVALDLATGGQTPTLGDYRLAMAAQIPLWIFCWIMLLVSRQQTRKTHSMTIPSWGEVWRRERDRRRGA</sequence>
<dbReference type="InterPro" id="IPR050189">
    <property type="entry name" value="MFS_Efflux_Transporters"/>
</dbReference>
<evidence type="ECO:0000313" key="8">
    <source>
        <dbReference type="EMBL" id="XAN08534.1"/>
    </source>
</evidence>
<dbReference type="EMBL" id="CP154795">
    <property type="protein sequence ID" value="XAN08534.1"/>
    <property type="molecule type" value="Genomic_DNA"/>
</dbReference>
<evidence type="ECO:0000259" key="7">
    <source>
        <dbReference type="PROSITE" id="PS50850"/>
    </source>
</evidence>